<sequence>MPMTLKRSPGLIFGLMGLANLSILAAFIWLSGPDWLFYCGV</sequence>
<proteinExistence type="predicted"/>
<evidence type="ECO:0000256" key="1">
    <source>
        <dbReference type="SAM" id="Phobius"/>
    </source>
</evidence>
<accession>A0A381WEC2</accession>
<dbReference type="AlphaFoldDB" id="A0A381WEC2"/>
<organism evidence="2">
    <name type="scientific">marine metagenome</name>
    <dbReference type="NCBI Taxonomy" id="408172"/>
    <lineage>
        <taxon>unclassified sequences</taxon>
        <taxon>metagenomes</taxon>
        <taxon>ecological metagenomes</taxon>
    </lineage>
</organism>
<feature type="transmembrane region" description="Helical" evidence="1">
    <location>
        <begin position="12"/>
        <end position="32"/>
    </location>
</feature>
<protein>
    <submittedName>
        <fullName evidence="2">Uncharacterized protein</fullName>
    </submittedName>
</protein>
<evidence type="ECO:0000313" key="2">
    <source>
        <dbReference type="EMBL" id="SVA50812.1"/>
    </source>
</evidence>
<reference evidence="2" key="1">
    <citation type="submission" date="2018-05" db="EMBL/GenBank/DDBJ databases">
        <authorList>
            <person name="Lanie J.A."/>
            <person name="Ng W.-L."/>
            <person name="Kazmierczak K.M."/>
            <person name="Andrzejewski T.M."/>
            <person name="Davidsen T.M."/>
            <person name="Wayne K.J."/>
            <person name="Tettelin H."/>
            <person name="Glass J.I."/>
            <person name="Rusch D."/>
            <person name="Podicherti R."/>
            <person name="Tsui H.-C.T."/>
            <person name="Winkler M.E."/>
        </authorList>
    </citation>
    <scope>NUCLEOTIDE SEQUENCE</scope>
</reference>
<keyword evidence="1" id="KW-0472">Membrane</keyword>
<keyword evidence="1" id="KW-1133">Transmembrane helix</keyword>
<gene>
    <name evidence="2" type="ORF">METZ01_LOCUS103666</name>
</gene>
<dbReference type="EMBL" id="UINC01011523">
    <property type="protein sequence ID" value="SVA50812.1"/>
    <property type="molecule type" value="Genomic_DNA"/>
</dbReference>
<keyword evidence="1" id="KW-0812">Transmembrane</keyword>
<name>A0A381WEC2_9ZZZZ</name>